<dbReference type="RefSeq" id="WP_184034715.1">
    <property type="nucleotide sequence ID" value="NZ_BAABAR010000001.1"/>
</dbReference>
<dbReference type="InterPro" id="IPR043519">
    <property type="entry name" value="NT_sf"/>
</dbReference>
<sequence>MRLEPGEAEAIRRAARRAFGPSAVVRLFGSRTSDARKGGDIDLHVEVEEDISELAARARFDEALFAQIEEQKVDVVMHRRGEPPSAIDLIALRDGIIL</sequence>
<evidence type="ECO:0000313" key="4">
    <source>
        <dbReference type="Proteomes" id="UP000522313"/>
    </source>
</evidence>
<reference evidence="3 4" key="2">
    <citation type="submission" date="2020-08" db="EMBL/GenBank/DDBJ databases">
        <title>The Agave Microbiome: Exploring the role of microbial communities in plant adaptations to desert environments.</title>
        <authorList>
            <person name="Partida-Martinez L.P."/>
        </authorList>
    </citation>
    <scope>NUCLEOTIDE SEQUENCE [LARGE SCALE GENOMIC DNA]</scope>
    <source>
        <strain evidence="3 4">AS3.13</strain>
    </source>
</reference>
<protein>
    <submittedName>
        <fullName evidence="2 3">Nucleotidyltransferase</fullName>
    </submittedName>
</protein>
<reference evidence="3 4" key="3">
    <citation type="submission" date="2020-08" db="EMBL/GenBank/DDBJ databases">
        <authorList>
            <person name="Partida-Martinez L."/>
            <person name="Huntemann M."/>
            <person name="Clum A."/>
            <person name="Wang J."/>
            <person name="Palaniappan K."/>
            <person name="Ritter S."/>
            <person name="Chen I.-M."/>
            <person name="Stamatis D."/>
            <person name="Reddy T."/>
            <person name="O'Malley R."/>
            <person name="Daum C."/>
            <person name="Shapiro N."/>
            <person name="Ivanova N."/>
            <person name="Kyrpides N."/>
            <person name="Woyke T."/>
        </authorList>
    </citation>
    <scope>NUCLEOTIDE SEQUENCE [LARGE SCALE GENOMIC DNA]</scope>
    <source>
        <strain evidence="3 4">AS3.13</strain>
    </source>
</reference>
<organism evidence="3 4">
    <name type="scientific">Sphingomonas endophytica</name>
    <dbReference type="NCBI Taxonomy" id="869719"/>
    <lineage>
        <taxon>Bacteria</taxon>
        <taxon>Pseudomonadati</taxon>
        <taxon>Pseudomonadota</taxon>
        <taxon>Alphaproteobacteria</taxon>
        <taxon>Sphingomonadales</taxon>
        <taxon>Sphingomonadaceae</taxon>
        <taxon>Sphingomonas</taxon>
    </lineage>
</organism>
<name>A0A7X0MNF2_9SPHN</name>
<dbReference type="InterPro" id="IPR002934">
    <property type="entry name" value="Polymerase_NTP_transf_dom"/>
</dbReference>
<dbReference type="Proteomes" id="UP000560131">
    <property type="component" value="Unassembled WGS sequence"/>
</dbReference>
<gene>
    <name evidence="3" type="ORF">F4693_002599</name>
    <name evidence="2" type="ORF">FHS97_001269</name>
</gene>
<dbReference type="Proteomes" id="UP000522313">
    <property type="component" value="Unassembled WGS sequence"/>
</dbReference>
<dbReference type="Gene3D" id="3.30.460.10">
    <property type="entry name" value="Beta Polymerase, domain 2"/>
    <property type="match status" value="1"/>
</dbReference>
<dbReference type="EMBL" id="JACIJN010000003">
    <property type="protein sequence ID" value="MBB5725353.1"/>
    <property type="molecule type" value="Genomic_DNA"/>
</dbReference>
<keyword evidence="5" id="KW-1185">Reference proteome</keyword>
<evidence type="ECO:0000313" key="2">
    <source>
        <dbReference type="EMBL" id="MBB5725353.1"/>
    </source>
</evidence>
<evidence type="ECO:0000259" key="1">
    <source>
        <dbReference type="Pfam" id="PF01909"/>
    </source>
</evidence>
<dbReference type="Pfam" id="PF01909">
    <property type="entry name" value="NTP_transf_2"/>
    <property type="match status" value="1"/>
</dbReference>
<dbReference type="SUPFAM" id="SSF81301">
    <property type="entry name" value="Nucleotidyltransferase"/>
    <property type="match status" value="1"/>
</dbReference>
<dbReference type="GO" id="GO:0016779">
    <property type="term" value="F:nucleotidyltransferase activity"/>
    <property type="evidence" value="ECO:0007669"/>
    <property type="project" value="InterPro"/>
</dbReference>
<accession>A0A7X0MNF2</accession>
<reference evidence="2 5" key="1">
    <citation type="submission" date="2020-08" db="EMBL/GenBank/DDBJ databases">
        <title>Genomic Encyclopedia of Type Strains, Phase IV (KMG-IV): sequencing the most valuable type-strain genomes for metagenomic binning, comparative biology and taxonomic classification.</title>
        <authorList>
            <person name="Goeker M."/>
        </authorList>
    </citation>
    <scope>NUCLEOTIDE SEQUENCE [LARGE SCALE GENOMIC DNA]</scope>
    <source>
        <strain evidence="2 5">DSM 101535</strain>
    </source>
</reference>
<comment type="caution">
    <text evidence="3">The sequence shown here is derived from an EMBL/GenBank/DDBJ whole genome shotgun (WGS) entry which is preliminary data.</text>
</comment>
<proteinExistence type="predicted"/>
<dbReference type="EMBL" id="JACHBT010000013">
    <property type="protein sequence ID" value="MBB6505607.1"/>
    <property type="molecule type" value="Genomic_DNA"/>
</dbReference>
<evidence type="ECO:0000313" key="5">
    <source>
        <dbReference type="Proteomes" id="UP000560131"/>
    </source>
</evidence>
<dbReference type="AlphaFoldDB" id="A0A7X0MNF2"/>
<keyword evidence="3" id="KW-0808">Transferase</keyword>
<feature type="domain" description="Polymerase nucleotidyl transferase" evidence="1">
    <location>
        <begin position="11"/>
        <end position="74"/>
    </location>
</feature>
<evidence type="ECO:0000313" key="3">
    <source>
        <dbReference type="EMBL" id="MBB6505607.1"/>
    </source>
</evidence>